<comment type="caution">
    <text evidence="2">The sequence shown here is derived from an EMBL/GenBank/DDBJ whole genome shotgun (WGS) entry which is preliminary data.</text>
</comment>
<feature type="transmembrane region" description="Helical" evidence="1">
    <location>
        <begin position="6"/>
        <end position="26"/>
    </location>
</feature>
<keyword evidence="1" id="KW-0472">Membrane</keyword>
<keyword evidence="1" id="KW-1133">Transmembrane helix</keyword>
<evidence type="ECO:0000313" key="2">
    <source>
        <dbReference type="EMBL" id="MBE6510437.1"/>
    </source>
</evidence>
<evidence type="ECO:0000256" key="1">
    <source>
        <dbReference type="SAM" id="Phobius"/>
    </source>
</evidence>
<reference evidence="2" key="1">
    <citation type="submission" date="2019-04" db="EMBL/GenBank/DDBJ databases">
        <title>Evolution of Biomass-Degrading Anaerobic Consortia Revealed by Metagenomics.</title>
        <authorList>
            <person name="Peng X."/>
        </authorList>
    </citation>
    <scope>NUCLEOTIDE SEQUENCE</scope>
    <source>
        <strain evidence="2">SIG13</strain>
    </source>
</reference>
<dbReference type="AlphaFoldDB" id="A0A8T3VIM5"/>
<evidence type="ECO:0000313" key="3">
    <source>
        <dbReference type="Proteomes" id="UP000713479"/>
    </source>
</evidence>
<dbReference type="EMBL" id="SUTF01000004">
    <property type="protein sequence ID" value="MBE6510437.1"/>
    <property type="molecule type" value="Genomic_DNA"/>
</dbReference>
<dbReference type="Proteomes" id="UP000713479">
    <property type="component" value="Unassembled WGS sequence"/>
</dbReference>
<protein>
    <submittedName>
        <fullName evidence="2">Uncharacterized protein</fullName>
    </submittedName>
</protein>
<proteinExistence type="predicted"/>
<keyword evidence="1" id="KW-0812">Transmembrane</keyword>
<sequence>MRKEDVIRSIILAIIIIFIAANINGINSFLSVHTDRTIDFGHSETVVPQAWNTTEELNLTNHSKTPHAITNEYVYIDHWDDWPEDHITSVSDAKFASMEDGGYEVLKRENSTISGVPVSKEYFTNPSRDNNVTWSHIGVNYVFPKEDTNYAIQVHYFTTHDYDNHTFIKEVDDRIEDDMANIHNTKYNGFVSGVRDVYNFIINGFKG</sequence>
<gene>
    <name evidence="2" type="ORF">E7Z74_04115</name>
</gene>
<organism evidence="2 3">
    <name type="scientific">Methanobrevibacter millerae</name>
    <dbReference type="NCBI Taxonomy" id="230361"/>
    <lineage>
        <taxon>Archaea</taxon>
        <taxon>Methanobacteriati</taxon>
        <taxon>Methanobacteriota</taxon>
        <taxon>Methanomada group</taxon>
        <taxon>Methanobacteria</taxon>
        <taxon>Methanobacteriales</taxon>
        <taxon>Methanobacteriaceae</taxon>
        <taxon>Methanobrevibacter</taxon>
    </lineage>
</organism>
<accession>A0A8T3VIM5</accession>
<name>A0A8T3VIM5_9EURY</name>